<comment type="caution">
    <text evidence="2">The sequence shown here is derived from an EMBL/GenBank/DDBJ whole genome shotgun (WGS) entry which is preliminary data.</text>
</comment>
<protein>
    <submittedName>
        <fullName evidence="2">Uncharacterized protein</fullName>
    </submittedName>
</protein>
<keyword evidence="3" id="KW-1185">Reference proteome</keyword>
<evidence type="ECO:0000313" key="3">
    <source>
        <dbReference type="Proteomes" id="UP001075354"/>
    </source>
</evidence>
<dbReference type="AlphaFoldDB" id="A0AAV7XCI9"/>
<organism evidence="2 3">
    <name type="scientific">Megalurothrips usitatus</name>
    <name type="common">bean blossom thrips</name>
    <dbReference type="NCBI Taxonomy" id="439358"/>
    <lineage>
        <taxon>Eukaryota</taxon>
        <taxon>Metazoa</taxon>
        <taxon>Ecdysozoa</taxon>
        <taxon>Arthropoda</taxon>
        <taxon>Hexapoda</taxon>
        <taxon>Insecta</taxon>
        <taxon>Pterygota</taxon>
        <taxon>Neoptera</taxon>
        <taxon>Paraneoptera</taxon>
        <taxon>Thysanoptera</taxon>
        <taxon>Terebrantia</taxon>
        <taxon>Thripoidea</taxon>
        <taxon>Thripidae</taxon>
        <taxon>Megalurothrips</taxon>
    </lineage>
</organism>
<gene>
    <name evidence="2" type="ORF">ONE63_002993</name>
</gene>
<evidence type="ECO:0000256" key="1">
    <source>
        <dbReference type="SAM" id="MobiDB-lite"/>
    </source>
</evidence>
<reference evidence="2" key="1">
    <citation type="submission" date="2022-12" db="EMBL/GenBank/DDBJ databases">
        <title>Chromosome-level genome assembly of the bean flower thrips Megalurothrips usitatus.</title>
        <authorList>
            <person name="Ma L."/>
            <person name="Liu Q."/>
            <person name="Li H."/>
            <person name="Cai W."/>
        </authorList>
    </citation>
    <scope>NUCLEOTIDE SEQUENCE</scope>
    <source>
        <strain evidence="2">Cailab_2022a</strain>
    </source>
</reference>
<feature type="region of interest" description="Disordered" evidence="1">
    <location>
        <begin position="28"/>
        <end position="83"/>
    </location>
</feature>
<feature type="compositionally biased region" description="Low complexity" evidence="1">
    <location>
        <begin position="54"/>
        <end position="79"/>
    </location>
</feature>
<sequence>MASKRKSPPTKLQDLVELVPLYDPAALIAGTKGLDTDRHGIPAKRNKRDDSDDVTPSSPTAPAVLNNNNSITNNNNNNNMTGKRSMDHVLKKLTFKMMRDEVEAVDHHTSGCPPEESSDEAAPIQLRERQLAAMLRQLQCQ</sequence>
<name>A0AAV7XCI9_9NEOP</name>
<evidence type="ECO:0000313" key="2">
    <source>
        <dbReference type="EMBL" id="KAJ1521316.1"/>
    </source>
</evidence>
<dbReference type="EMBL" id="JAPTSV010000013">
    <property type="protein sequence ID" value="KAJ1521316.1"/>
    <property type="molecule type" value="Genomic_DNA"/>
</dbReference>
<proteinExistence type="predicted"/>
<dbReference type="Proteomes" id="UP001075354">
    <property type="component" value="Chromosome 13"/>
</dbReference>
<accession>A0AAV7XCI9</accession>